<evidence type="ECO:0000313" key="2">
    <source>
        <dbReference type="EMBL" id="ARE87155.1"/>
    </source>
</evidence>
<dbReference type="Proteomes" id="UP000192478">
    <property type="component" value="Chromosome"/>
</dbReference>
<sequence length="44" mass="5467">MRNIYYLFYLILIYLYLYTNINKYLTVSLLIINTVLIVVNRYKQ</sequence>
<accession>A0AAC9RMT3</accession>
<reference evidence="2 3" key="1">
    <citation type="submission" date="2017-03" db="EMBL/GenBank/DDBJ databases">
        <title>Complete sequence of Clostridium formicaceticum DSM 92.</title>
        <authorList>
            <person name="Poehlein A."/>
            <person name="Karl M."/>
            <person name="Bengelsdorf F.R."/>
            <person name="Duerre P."/>
            <person name="Daniel R."/>
        </authorList>
    </citation>
    <scope>NUCLEOTIDE SEQUENCE [LARGE SCALE GENOMIC DNA]</scope>
    <source>
        <strain evidence="2 3">DSM 92</strain>
    </source>
</reference>
<keyword evidence="1" id="KW-0812">Transmembrane</keyword>
<keyword evidence="1" id="KW-1133">Transmembrane helix</keyword>
<keyword evidence="1" id="KW-0472">Membrane</keyword>
<organism evidence="2 3">
    <name type="scientific">Clostridium formicaceticum</name>
    <dbReference type="NCBI Taxonomy" id="1497"/>
    <lineage>
        <taxon>Bacteria</taxon>
        <taxon>Bacillati</taxon>
        <taxon>Bacillota</taxon>
        <taxon>Clostridia</taxon>
        <taxon>Eubacteriales</taxon>
        <taxon>Clostridiaceae</taxon>
        <taxon>Clostridium</taxon>
    </lineage>
</organism>
<evidence type="ECO:0000313" key="3">
    <source>
        <dbReference type="Proteomes" id="UP000192478"/>
    </source>
</evidence>
<feature type="transmembrane region" description="Helical" evidence="1">
    <location>
        <begin position="6"/>
        <end position="39"/>
    </location>
</feature>
<gene>
    <name evidence="2" type="ORF">CLFO_15430</name>
</gene>
<protein>
    <submittedName>
        <fullName evidence="2">Uncharacterized protein</fullName>
    </submittedName>
</protein>
<dbReference type="EMBL" id="CP020559">
    <property type="protein sequence ID" value="ARE87155.1"/>
    <property type="molecule type" value="Genomic_DNA"/>
</dbReference>
<proteinExistence type="predicted"/>
<dbReference type="AlphaFoldDB" id="A0AAC9RMT3"/>
<evidence type="ECO:0000256" key="1">
    <source>
        <dbReference type="SAM" id="Phobius"/>
    </source>
</evidence>
<name>A0AAC9RMT3_9CLOT</name>